<dbReference type="EMBL" id="MFJG01000025">
    <property type="protein sequence ID" value="OGG06147.1"/>
    <property type="molecule type" value="Genomic_DNA"/>
</dbReference>
<gene>
    <name evidence="1" type="ORF">A2872_04215</name>
</gene>
<dbReference type="STRING" id="1798377.A2872_04215"/>
<reference evidence="1 2" key="1">
    <citation type="journal article" date="2016" name="Nat. Commun.">
        <title>Thousands of microbial genomes shed light on interconnected biogeochemical processes in an aquifer system.</title>
        <authorList>
            <person name="Anantharaman K."/>
            <person name="Brown C.T."/>
            <person name="Hug L.A."/>
            <person name="Sharon I."/>
            <person name="Castelle C.J."/>
            <person name="Probst A.J."/>
            <person name="Thomas B.C."/>
            <person name="Singh A."/>
            <person name="Wilkins M.J."/>
            <person name="Karaoz U."/>
            <person name="Brodie E.L."/>
            <person name="Williams K.H."/>
            <person name="Hubbard S.S."/>
            <person name="Banfield J.F."/>
        </authorList>
    </citation>
    <scope>NUCLEOTIDE SEQUENCE [LARGE SCALE GENOMIC DNA]</scope>
</reference>
<sequence length="151" mass="16809">MSNLPEKFHEGVGRLLDHISQESPSCLIALGNSANKLTQELAIEAKIKGHHLPPVHNFPPSIGVSDYYDDIEGVLATVHADIPMVVEDSAPTGVKVEKLRKRFGDRIKISVVVSGQKIDGVYVVFDDDYDLAKHLDRERSTPNDLRNRTQR</sequence>
<proteinExistence type="predicted"/>
<organism evidence="1 2">
    <name type="scientific">Candidatus Gottesmanbacteria bacterium RIFCSPHIGHO2_01_FULL_42_12</name>
    <dbReference type="NCBI Taxonomy" id="1798377"/>
    <lineage>
        <taxon>Bacteria</taxon>
        <taxon>Candidatus Gottesmaniibacteriota</taxon>
    </lineage>
</organism>
<evidence type="ECO:0008006" key="3">
    <source>
        <dbReference type="Google" id="ProtNLM"/>
    </source>
</evidence>
<evidence type="ECO:0000313" key="1">
    <source>
        <dbReference type="EMBL" id="OGG06147.1"/>
    </source>
</evidence>
<protein>
    <recommendedName>
        <fullName evidence="3">Phosphoribosyltransferase domain-containing protein</fullName>
    </recommendedName>
</protein>
<evidence type="ECO:0000313" key="2">
    <source>
        <dbReference type="Proteomes" id="UP000178681"/>
    </source>
</evidence>
<comment type="caution">
    <text evidence="1">The sequence shown here is derived from an EMBL/GenBank/DDBJ whole genome shotgun (WGS) entry which is preliminary data.</text>
</comment>
<accession>A0A1F5Z1T2</accession>
<dbReference type="Proteomes" id="UP000178681">
    <property type="component" value="Unassembled WGS sequence"/>
</dbReference>
<dbReference type="AlphaFoldDB" id="A0A1F5Z1T2"/>
<name>A0A1F5Z1T2_9BACT</name>